<dbReference type="EMBL" id="HBFN01015692">
    <property type="protein sequence ID" value="CAD8795463.1"/>
    <property type="molecule type" value="Transcribed_RNA"/>
</dbReference>
<evidence type="ECO:0000313" key="3">
    <source>
        <dbReference type="EMBL" id="CAD8795463.1"/>
    </source>
</evidence>
<organism evidence="3">
    <name type="scientific">Hemiselmis tepida</name>
    <dbReference type="NCBI Taxonomy" id="464990"/>
    <lineage>
        <taxon>Eukaryota</taxon>
        <taxon>Cryptophyceae</taxon>
        <taxon>Cryptomonadales</taxon>
        <taxon>Hemiselmidaceae</taxon>
        <taxon>Hemiselmis</taxon>
    </lineage>
</organism>
<evidence type="ECO:0000256" key="1">
    <source>
        <dbReference type="SAM" id="SignalP"/>
    </source>
</evidence>
<feature type="chain" id="PRO_5031168222" description="LysM domain-containing protein" evidence="1">
    <location>
        <begin position="42"/>
        <end position="275"/>
    </location>
</feature>
<name>A0A7S0VXY9_9CRYP</name>
<dbReference type="Pfam" id="PF01476">
    <property type="entry name" value="LysM"/>
    <property type="match status" value="2"/>
</dbReference>
<protein>
    <recommendedName>
        <fullName evidence="2">LysM domain-containing protein</fullName>
    </recommendedName>
</protein>
<dbReference type="InterPro" id="IPR018392">
    <property type="entry name" value="LysM"/>
</dbReference>
<feature type="signal peptide" evidence="1">
    <location>
        <begin position="1"/>
        <end position="41"/>
    </location>
</feature>
<gene>
    <name evidence="3" type="ORF">HTEP1355_LOCUS9103</name>
</gene>
<dbReference type="Gene3D" id="3.10.350.10">
    <property type="entry name" value="LysM domain"/>
    <property type="match status" value="1"/>
</dbReference>
<dbReference type="AlphaFoldDB" id="A0A7S0VXY9"/>
<accession>A0A7S0VXY9</accession>
<reference evidence="3" key="1">
    <citation type="submission" date="2021-01" db="EMBL/GenBank/DDBJ databases">
        <authorList>
            <person name="Corre E."/>
            <person name="Pelletier E."/>
            <person name="Niang G."/>
            <person name="Scheremetjew M."/>
            <person name="Finn R."/>
            <person name="Kale V."/>
            <person name="Holt S."/>
            <person name="Cochrane G."/>
            <person name="Meng A."/>
            <person name="Brown T."/>
            <person name="Cohen L."/>
        </authorList>
    </citation>
    <scope>NUCLEOTIDE SEQUENCE</scope>
    <source>
        <strain evidence="3">CCMP443</strain>
    </source>
</reference>
<dbReference type="InterPro" id="IPR036779">
    <property type="entry name" value="LysM_dom_sf"/>
</dbReference>
<sequence length="275" mass="30132">MGGEEGRTRRPEPVTGRSVPAGTWGILLCTALCLSLGPAGAEDWRCPVWQTTGVANGDTGTPTVESAAGCDTRYTVIAKLTVAPDMEQVIMPVKPPGASVELVTTSTIVGQLTGEKKTEVLATFAWRPQLADARAQAYALHFEGPANMNCTIHQFRVNVEKCRYCIQERDSFHTIAAEFNSHWSQIWSSNPEIRSPDYLTLGTKVMLGNMFRTRFGDTWKSLAVRFGTVVGMIERLNPDIDFTEILGSDIPAGTMVCIMPETCPTRRTSFPGITW</sequence>
<feature type="domain" description="LysM" evidence="2">
    <location>
        <begin position="166"/>
        <end position="205"/>
    </location>
</feature>
<feature type="domain" description="LysM" evidence="2">
    <location>
        <begin position="215"/>
        <end position="258"/>
    </location>
</feature>
<proteinExistence type="predicted"/>
<dbReference type="SUPFAM" id="SSF54106">
    <property type="entry name" value="LysM domain"/>
    <property type="match status" value="1"/>
</dbReference>
<evidence type="ECO:0000259" key="2">
    <source>
        <dbReference type="Pfam" id="PF01476"/>
    </source>
</evidence>
<keyword evidence="1" id="KW-0732">Signal</keyword>